<dbReference type="Proteomes" id="UP000706891">
    <property type="component" value="Unassembled WGS sequence"/>
</dbReference>
<proteinExistence type="predicted"/>
<evidence type="ECO:0000256" key="2">
    <source>
        <dbReference type="SAM" id="Phobius"/>
    </source>
</evidence>
<keyword evidence="2" id="KW-0472">Membrane</keyword>
<dbReference type="RefSeq" id="WP_205102952.1">
    <property type="nucleotide sequence ID" value="NZ_JACJJG010000002.1"/>
</dbReference>
<feature type="region of interest" description="Disordered" evidence="1">
    <location>
        <begin position="57"/>
        <end position="91"/>
    </location>
</feature>
<reference evidence="3" key="1">
    <citation type="submission" date="2020-08" db="EMBL/GenBank/DDBJ databases">
        <authorList>
            <person name="Cejkova D."/>
            <person name="Kubasova T."/>
            <person name="Jahodarova E."/>
            <person name="Rychlik I."/>
        </authorList>
    </citation>
    <scope>NUCLEOTIDE SEQUENCE</scope>
    <source>
        <strain evidence="3">An824</strain>
    </source>
</reference>
<feature type="transmembrane region" description="Helical" evidence="2">
    <location>
        <begin position="100"/>
        <end position="120"/>
    </location>
</feature>
<keyword evidence="2" id="KW-1133">Transmembrane helix</keyword>
<feature type="compositionally biased region" description="Polar residues" evidence="1">
    <location>
        <begin position="59"/>
        <end position="72"/>
    </location>
</feature>
<dbReference type="AlphaFoldDB" id="A0A938WQZ8"/>
<protein>
    <submittedName>
        <fullName evidence="3">Uncharacterized protein</fullName>
    </submittedName>
</protein>
<organism evidence="3 4">
    <name type="scientific">Marseilla massiliensis</name>
    <dbReference type="NCBI Taxonomy" id="1841864"/>
    <lineage>
        <taxon>Bacteria</taxon>
        <taxon>Pseudomonadati</taxon>
        <taxon>Bacteroidota</taxon>
        <taxon>Bacteroidia</taxon>
        <taxon>Bacteroidales</taxon>
        <taxon>Prevotellaceae</taxon>
        <taxon>Marseilla</taxon>
    </lineage>
</organism>
<sequence>MKEKDIRQLIERFMAGQTSIEEESLLAEYFRTHDVPEEWKAYKEMFAWFDEGMPLDNIQDGNEPNMQASTDTGRGENSPKHAILQPSTNHRSGRNTFKKLYLLIAAAAAVTMLLLITWPAPKQSMTADNLPMPTKSVNIEQAIKTDTLTVDTATVNTPKNKKTRRSIRRDRYKPMPPKVYLAETRQDTISHEAKLIAEKNVKETEMQQEEILNDIYNDYKSIEAGLEIYLTALESYDVEEEYY</sequence>
<dbReference type="EMBL" id="JACJJG010000002">
    <property type="protein sequence ID" value="MBM6672509.1"/>
    <property type="molecule type" value="Genomic_DNA"/>
</dbReference>
<evidence type="ECO:0000256" key="1">
    <source>
        <dbReference type="SAM" id="MobiDB-lite"/>
    </source>
</evidence>
<accession>A0A938WQZ8</accession>
<keyword evidence="2" id="KW-0812">Transmembrane</keyword>
<gene>
    <name evidence="3" type="ORF">H6A34_01195</name>
</gene>
<keyword evidence="4" id="KW-1185">Reference proteome</keyword>
<name>A0A938WQZ8_9BACT</name>
<evidence type="ECO:0000313" key="4">
    <source>
        <dbReference type="Proteomes" id="UP000706891"/>
    </source>
</evidence>
<reference evidence="3" key="2">
    <citation type="journal article" date="2021" name="Sci. Rep.">
        <title>The distribution of antibiotic resistance genes in chicken gut microbiota commensals.</title>
        <authorList>
            <person name="Juricova H."/>
            <person name="Matiasovicova J."/>
            <person name="Kubasova T."/>
            <person name="Cejkova D."/>
            <person name="Rychlik I."/>
        </authorList>
    </citation>
    <scope>NUCLEOTIDE SEQUENCE</scope>
    <source>
        <strain evidence="3">An824</strain>
    </source>
</reference>
<comment type="caution">
    <text evidence="3">The sequence shown here is derived from an EMBL/GenBank/DDBJ whole genome shotgun (WGS) entry which is preliminary data.</text>
</comment>
<evidence type="ECO:0000313" key="3">
    <source>
        <dbReference type="EMBL" id="MBM6672509.1"/>
    </source>
</evidence>